<evidence type="ECO:0000313" key="3">
    <source>
        <dbReference type="Proteomes" id="UP001295794"/>
    </source>
</evidence>
<proteinExistence type="predicted"/>
<reference evidence="2" key="1">
    <citation type="submission" date="2023-11" db="EMBL/GenBank/DDBJ databases">
        <authorList>
            <person name="De Vega J J."/>
            <person name="De Vega J J."/>
        </authorList>
    </citation>
    <scope>NUCLEOTIDE SEQUENCE</scope>
</reference>
<feature type="transmembrane region" description="Helical" evidence="1">
    <location>
        <begin position="21"/>
        <end position="39"/>
    </location>
</feature>
<keyword evidence="1" id="KW-0812">Transmembrane</keyword>
<dbReference type="Proteomes" id="UP001295794">
    <property type="component" value="Unassembled WGS sequence"/>
</dbReference>
<organism evidence="2 3">
    <name type="scientific">Mycena citricolor</name>
    <dbReference type="NCBI Taxonomy" id="2018698"/>
    <lineage>
        <taxon>Eukaryota</taxon>
        <taxon>Fungi</taxon>
        <taxon>Dikarya</taxon>
        <taxon>Basidiomycota</taxon>
        <taxon>Agaricomycotina</taxon>
        <taxon>Agaricomycetes</taxon>
        <taxon>Agaricomycetidae</taxon>
        <taxon>Agaricales</taxon>
        <taxon>Marasmiineae</taxon>
        <taxon>Mycenaceae</taxon>
        <taxon>Mycena</taxon>
    </lineage>
</organism>
<keyword evidence="1" id="KW-0472">Membrane</keyword>
<keyword evidence="1" id="KW-1133">Transmembrane helix</keyword>
<accession>A0AAD2H6F9</accession>
<name>A0AAD2H6F9_9AGAR</name>
<keyword evidence="3" id="KW-1185">Reference proteome</keyword>
<dbReference type="AlphaFoldDB" id="A0AAD2H6F9"/>
<sequence length="62" mass="6977">MGRWRTRSDLDLRQRRDERRVNVALGGGLGYISVIPVWIRSGLHMTATASNSLYTDASVTWG</sequence>
<dbReference type="EMBL" id="CAVNYO010000169">
    <property type="protein sequence ID" value="CAK5270779.1"/>
    <property type="molecule type" value="Genomic_DNA"/>
</dbReference>
<evidence type="ECO:0000256" key="1">
    <source>
        <dbReference type="SAM" id="Phobius"/>
    </source>
</evidence>
<comment type="caution">
    <text evidence="2">The sequence shown here is derived from an EMBL/GenBank/DDBJ whole genome shotgun (WGS) entry which is preliminary data.</text>
</comment>
<gene>
    <name evidence="2" type="ORF">MYCIT1_LOCUS15469</name>
</gene>
<protein>
    <submittedName>
        <fullName evidence="2">Uncharacterized protein</fullName>
    </submittedName>
</protein>
<evidence type="ECO:0000313" key="2">
    <source>
        <dbReference type="EMBL" id="CAK5270779.1"/>
    </source>
</evidence>